<dbReference type="Pfam" id="PF03466">
    <property type="entry name" value="LysR_substrate"/>
    <property type="match status" value="1"/>
</dbReference>
<dbReference type="InterPro" id="IPR005119">
    <property type="entry name" value="LysR_subst-bd"/>
</dbReference>
<dbReference type="InterPro" id="IPR000847">
    <property type="entry name" value="LysR_HTH_N"/>
</dbReference>
<dbReference type="SUPFAM" id="SSF46785">
    <property type="entry name" value="Winged helix' DNA-binding domain"/>
    <property type="match status" value="1"/>
</dbReference>
<keyword evidence="7" id="KW-1185">Reference proteome</keyword>
<comment type="caution">
    <text evidence="6">The sequence shown here is derived from an EMBL/GenBank/DDBJ whole genome shotgun (WGS) entry which is preliminary data.</text>
</comment>
<reference evidence="7" key="1">
    <citation type="journal article" date="2019" name="Int. J. Syst. Evol. Microbiol.">
        <title>The Global Catalogue of Microorganisms (GCM) 10K type strain sequencing project: providing services to taxonomists for standard genome sequencing and annotation.</title>
        <authorList>
            <consortium name="The Broad Institute Genomics Platform"/>
            <consortium name="The Broad Institute Genome Sequencing Center for Infectious Disease"/>
            <person name="Wu L."/>
            <person name="Ma J."/>
        </authorList>
    </citation>
    <scope>NUCLEOTIDE SEQUENCE [LARGE SCALE GENOMIC DNA]</scope>
    <source>
        <strain evidence="7">CGMCC 1.12750</strain>
    </source>
</reference>
<dbReference type="RefSeq" id="WP_377402664.1">
    <property type="nucleotide sequence ID" value="NZ_JBHTFQ010000004.1"/>
</dbReference>
<organism evidence="6 7">
    <name type="scientific">Plastorhodobacter daqingensis</name>
    <dbReference type="NCBI Taxonomy" id="1387281"/>
    <lineage>
        <taxon>Bacteria</taxon>
        <taxon>Pseudomonadati</taxon>
        <taxon>Pseudomonadota</taxon>
        <taxon>Alphaproteobacteria</taxon>
        <taxon>Rhodobacterales</taxon>
        <taxon>Paracoccaceae</taxon>
        <taxon>Plastorhodobacter</taxon>
    </lineage>
</organism>
<dbReference type="InterPro" id="IPR058163">
    <property type="entry name" value="LysR-type_TF_proteobact-type"/>
</dbReference>
<feature type="domain" description="HTH lysR-type" evidence="5">
    <location>
        <begin position="9"/>
        <end position="66"/>
    </location>
</feature>
<evidence type="ECO:0000259" key="5">
    <source>
        <dbReference type="PROSITE" id="PS50931"/>
    </source>
</evidence>
<sequence length="301" mass="32801">MQIPRRFLPSLALLTAFEAAARTESVTEAARELSLTQSAVSRQIRALEAQLGVTLFLRERQTIRLTRAGAAYAREIRDALRKISTASLNLRANPAGGTLTLAVLPTFGTRWLAPRLGGFLALHPEVGVNIVTRLAPFDFALEAVDAAIHFGHADWAGAEMMLFRHEDVVPVCSPALAARFIVRVPADIRRAPLLHLVSRPDAWERWFIAQGVDAADVRGMLFDQFTLVIEAAKAGLGVALLPRFLIADELAAGSLQPLSDSPHPAPEAYYLCWPPDRADHPPLIAFRAWLAETSVRDGAGP</sequence>
<keyword evidence="2" id="KW-0805">Transcription regulation</keyword>
<keyword evidence="3" id="KW-0238">DNA-binding</keyword>
<dbReference type="Proteomes" id="UP001596516">
    <property type="component" value="Unassembled WGS sequence"/>
</dbReference>
<protein>
    <submittedName>
        <fullName evidence="6">LysR family transcriptional regulator</fullName>
    </submittedName>
</protein>
<dbReference type="CDD" id="cd08481">
    <property type="entry name" value="PBP2_GcdR_like"/>
    <property type="match status" value="1"/>
</dbReference>
<keyword evidence="4" id="KW-0804">Transcription</keyword>
<dbReference type="SUPFAM" id="SSF53850">
    <property type="entry name" value="Periplasmic binding protein-like II"/>
    <property type="match status" value="1"/>
</dbReference>
<gene>
    <name evidence="6" type="ORF">ACFQXB_09470</name>
</gene>
<evidence type="ECO:0000256" key="1">
    <source>
        <dbReference type="ARBA" id="ARBA00009437"/>
    </source>
</evidence>
<dbReference type="PANTHER" id="PTHR30537">
    <property type="entry name" value="HTH-TYPE TRANSCRIPTIONAL REGULATOR"/>
    <property type="match status" value="1"/>
</dbReference>
<dbReference type="Pfam" id="PF00126">
    <property type="entry name" value="HTH_1"/>
    <property type="match status" value="1"/>
</dbReference>
<dbReference type="InterPro" id="IPR036390">
    <property type="entry name" value="WH_DNA-bd_sf"/>
</dbReference>
<evidence type="ECO:0000313" key="7">
    <source>
        <dbReference type="Proteomes" id="UP001596516"/>
    </source>
</evidence>
<dbReference type="PRINTS" id="PR00039">
    <property type="entry name" value="HTHLYSR"/>
</dbReference>
<dbReference type="PROSITE" id="PS50931">
    <property type="entry name" value="HTH_LYSR"/>
    <property type="match status" value="1"/>
</dbReference>
<proteinExistence type="inferred from homology"/>
<name>A0ABW2UMH3_9RHOB</name>
<dbReference type="Gene3D" id="3.40.190.10">
    <property type="entry name" value="Periplasmic binding protein-like II"/>
    <property type="match status" value="2"/>
</dbReference>
<dbReference type="InterPro" id="IPR036388">
    <property type="entry name" value="WH-like_DNA-bd_sf"/>
</dbReference>
<dbReference type="Gene3D" id="1.10.10.10">
    <property type="entry name" value="Winged helix-like DNA-binding domain superfamily/Winged helix DNA-binding domain"/>
    <property type="match status" value="1"/>
</dbReference>
<dbReference type="EMBL" id="JBHTFQ010000004">
    <property type="protein sequence ID" value="MFC7704422.1"/>
    <property type="molecule type" value="Genomic_DNA"/>
</dbReference>
<evidence type="ECO:0000256" key="2">
    <source>
        <dbReference type="ARBA" id="ARBA00023015"/>
    </source>
</evidence>
<evidence type="ECO:0000313" key="6">
    <source>
        <dbReference type="EMBL" id="MFC7704422.1"/>
    </source>
</evidence>
<accession>A0ABW2UMH3</accession>
<evidence type="ECO:0000256" key="3">
    <source>
        <dbReference type="ARBA" id="ARBA00023125"/>
    </source>
</evidence>
<dbReference type="PANTHER" id="PTHR30537:SF26">
    <property type="entry name" value="GLYCINE CLEAVAGE SYSTEM TRANSCRIPTIONAL ACTIVATOR"/>
    <property type="match status" value="1"/>
</dbReference>
<evidence type="ECO:0000256" key="4">
    <source>
        <dbReference type="ARBA" id="ARBA00023163"/>
    </source>
</evidence>
<comment type="similarity">
    <text evidence="1">Belongs to the LysR transcriptional regulatory family.</text>
</comment>